<dbReference type="Proteomes" id="UP001432146">
    <property type="component" value="Unassembled WGS sequence"/>
</dbReference>
<organism evidence="1 2">
    <name type="scientific">Tetragonisca angustula</name>
    <dbReference type="NCBI Taxonomy" id="166442"/>
    <lineage>
        <taxon>Eukaryota</taxon>
        <taxon>Metazoa</taxon>
        <taxon>Ecdysozoa</taxon>
        <taxon>Arthropoda</taxon>
        <taxon>Hexapoda</taxon>
        <taxon>Insecta</taxon>
        <taxon>Pterygota</taxon>
        <taxon>Neoptera</taxon>
        <taxon>Endopterygota</taxon>
        <taxon>Hymenoptera</taxon>
        <taxon>Apocrita</taxon>
        <taxon>Aculeata</taxon>
        <taxon>Apoidea</taxon>
        <taxon>Anthophila</taxon>
        <taxon>Apidae</taxon>
        <taxon>Tetragonisca</taxon>
    </lineage>
</organism>
<sequence>MPFPVRYLRHDLMTKNKQRNWRRLLAGCLVAVVVLGLVVAAAILLTGSPDFTGTGTPAAPGISLEEWLAGSLSPKSFNGTWISGNEILYRDETGNLLIYNVTSRKPRRILESSNNALMSSFDHQLSADRKYLLLAIDYQKVQRQEQQRCARKLINKTKPRKDRFFTFLPRTISSIIFARIEK</sequence>
<keyword evidence="2" id="KW-1185">Reference proteome</keyword>
<evidence type="ECO:0000313" key="1">
    <source>
        <dbReference type="EMBL" id="KAK9302317.1"/>
    </source>
</evidence>
<protein>
    <recommendedName>
        <fullName evidence="3">Dipeptidylpeptidase IV N-terminal domain-containing protein</fullName>
    </recommendedName>
</protein>
<reference evidence="1 2" key="1">
    <citation type="submission" date="2024-05" db="EMBL/GenBank/DDBJ databases">
        <title>The nuclear and mitochondrial genome assemblies of Tetragonisca angustula (Apidae: Meliponini), a tiny yet remarkable pollinator in the Neotropics.</title>
        <authorList>
            <person name="Ferrari R."/>
            <person name="Ricardo P.C."/>
            <person name="Dias F.C."/>
            <person name="Araujo N.S."/>
            <person name="Soares D.O."/>
            <person name="Zhou Q.-S."/>
            <person name="Zhu C.-D."/>
            <person name="Coutinho L."/>
            <person name="Airas M.C."/>
            <person name="Batista T.M."/>
        </authorList>
    </citation>
    <scope>NUCLEOTIDE SEQUENCE [LARGE SCALE GENOMIC DNA]</scope>
    <source>
        <strain evidence="1">ASF017062</strain>
        <tissue evidence="1">Abdomen</tissue>
    </source>
</reference>
<dbReference type="AlphaFoldDB" id="A0AAW0ZX15"/>
<evidence type="ECO:0000313" key="2">
    <source>
        <dbReference type="Proteomes" id="UP001432146"/>
    </source>
</evidence>
<comment type="caution">
    <text evidence="1">The sequence shown here is derived from an EMBL/GenBank/DDBJ whole genome shotgun (WGS) entry which is preliminary data.</text>
</comment>
<dbReference type="EMBL" id="JAWNGG020000097">
    <property type="protein sequence ID" value="KAK9302317.1"/>
    <property type="molecule type" value="Genomic_DNA"/>
</dbReference>
<dbReference type="Gene3D" id="2.140.10.30">
    <property type="entry name" value="Dipeptidylpeptidase IV, N-terminal domain"/>
    <property type="match status" value="1"/>
</dbReference>
<accession>A0AAW0ZX15</accession>
<name>A0AAW0ZX15_9HYME</name>
<evidence type="ECO:0008006" key="3">
    <source>
        <dbReference type="Google" id="ProtNLM"/>
    </source>
</evidence>
<gene>
    <name evidence="1" type="ORF">QLX08_005590</name>
</gene>
<proteinExistence type="predicted"/>